<comment type="similarity">
    <text evidence="1">Belongs to the UPF0065 (bug) family.</text>
</comment>
<dbReference type="Gene3D" id="3.40.190.150">
    <property type="entry name" value="Bordetella uptake gene, domain 1"/>
    <property type="match status" value="1"/>
</dbReference>
<sequence length="322" mass="35535">MKKWWLAVVVLLLLTSCSSQDAGGPFPSKNIELVAPASPGGGWDTTARAMQKVFDDEGIVKKPIQVINKPGGGGEVGWKYLESRDGHSLAINSSLLITNNLLGQSDLSYQNFTPIAILATEWEAVVVPKGSEINSVKELMTKLKKDPKSLKIGVAPGLGNDDHLSFVQAAKTFGVNVPKLDFLVYKSGGDVATVLLGNHIDAATMSVSEAKEQYKAGRVKILAVSSPKRLKGLEKVPTWKEEGVDMVFPHWRGVMGPPNMSEEEIAYWDQRIGQMVKTDAWKEILKNNEWEPFYKDSGESKKFLEEQYQMYKHLLNDSGLTQ</sequence>
<reference evidence="3 4" key="1">
    <citation type="submission" date="2016-10" db="EMBL/GenBank/DDBJ databases">
        <authorList>
            <person name="de Groot N.N."/>
        </authorList>
    </citation>
    <scope>NUCLEOTIDE SEQUENCE [LARGE SCALE GENOMIC DNA]</scope>
    <source>
        <strain evidence="3 4">DSM 45514</strain>
    </source>
</reference>
<dbReference type="STRING" id="1236220.SAMN04488112_12526"/>
<accession>A0A1G6R1B7</accession>
<name>A0A1G6R1B7_9BACL</name>
<dbReference type="AlphaFoldDB" id="A0A1G6R1B7"/>
<keyword evidence="2" id="KW-0732">Signal</keyword>
<evidence type="ECO:0000256" key="2">
    <source>
        <dbReference type="SAM" id="SignalP"/>
    </source>
</evidence>
<dbReference type="EMBL" id="FMZA01000025">
    <property type="protein sequence ID" value="SDC98213.1"/>
    <property type="molecule type" value="Genomic_DNA"/>
</dbReference>
<dbReference type="PROSITE" id="PS51257">
    <property type="entry name" value="PROKAR_LIPOPROTEIN"/>
    <property type="match status" value="1"/>
</dbReference>
<feature type="signal peptide" evidence="2">
    <location>
        <begin position="1"/>
        <end position="21"/>
    </location>
</feature>
<protein>
    <submittedName>
        <fullName evidence="3">Tripartite-type tricarboxylate transporter, receptor component TctC</fullName>
    </submittedName>
</protein>
<dbReference type="InterPro" id="IPR042100">
    <property type="entry name" value="Bug_dom1"/>
</dbReference>
<dbReference type="Proteomes" id="UP000199387">
    <property type="component" value="Unassembled WGS sequence"/>
</dbReference>
<gene>
    <name evidence="3" type="ORF">SAMN04488112_12526</name>
</gene>
<organism evidence="3 4">
    <name type="scientific">Melghirimyces thermohalophilus</name>
    <dbReference type="NCBI Taxonomy" id="1236220"/>
    <lineage>
        <taxon>Bacteria</taxon>
        <taxon>Bacillati</taxon>
        <taxon>Bacillota</taxon>
        <taxon>Bacilli</taxon>
        <taxon>Bacillales</taxon>
        <taxon>Thermoactinomycetaceae</taxon>
        <taxon>Melghirimyces</taxon>
    </lineage>
</organism>
<keyword evidence="3" id="KW-0675">Receptor</keyword>
<dbReference type="Gene3D" id="3.40.190.10">
    <property type="entry name" value="Periplasmic binding protein-like II"/>
    <property type="match status" value="1"/>
</dbReference>
<evidence type="ECO:0000313" key="4">
    <source>
        <dbReference type="Proteomes" id="UP000199387"/>
    </source>
</evidence>
<dbReference type="OrthoDB" id="9780943at2"/>
<evidence type="ECO:0000256" key="1">
    <source>
        <dbReference type="ARBA" id="ARBA00006987"/>
    </source>
</evidence>
<dbReference type="CDD" id="cd07012">
    <property type="entry name" value="PBP2_Bug_TTT"/>
    <property type="match status" value="1"/>
</dbReference>
<dbReference type="SUPFAM" id="SSF53850">
    <property type="entry name" value="Periplasmic binding protein-like II"/>
    <property type="match status" value="1"/>
</dbReference>
<evidence type="ECO:0000313" key="3">
    <source>
        <dbReference type="EMBL" id="SDC98213.1"/>
    </source>
</evidence>
<dbReference type="Pfam" id="PF03401">
    <property type="entry name" value="TctC"/>
    <property type="match status" value="1"/>
</dbReference>
<dbReference type="RefSeq" id="WP_091572920.1">
    <property type="nucleotide sequence ID" value="NZ_FMZA01000025.1"/>
</dbReference>
<dbReference type="PANTHER" id="PTHR42928">
    <property type="entry name" value="TRICARBOXYLATE-BINDING PROTEIN"/>
    <property type="match status" value="1"/>
</dbReference>
<feature type="chain" id="PRO_5038785630" evidence="2">
    <location>
        <begin position="22"/>
        <end position="322"/>
    </location>
</feature>
<keyword evidence="4" id="KW-1185">Reference proteome</keyword>
<dbReference type="PIRSF" id="PIRSF017082">
    <property type="entry name" value="YflP"/>
    <property type="match status" value="1"/>
</dbReference>
<dbReference type="InterPro" id="IPR005064">
    <property type="entry name" value="BUG"/>
</dbReference>
<proteinExistence type="inferred from homology"/>
<dbReference type="PANTHER" id="PTHR42928:SF3">
    <property type="entry name" value="UPF0065 PROTEIN YFLP"/>
    <property type="match status" value="1"/>
</dbReference>